<keyword evidence="1" id="KW-0812">Transmembrane</keyword>
<feature type="transmembrane region" description="Helical" evidence="1">
    <location>
        <begin position="57"/>
        <end position="74"/>
    </location>
</feature>
<comment type="caution">
    <text evidence="2">The sequence shown here is derived from an EMBL/GenBank/DDBJ whole genome shotgun (WGS) entry which is preliminary data.</text>
</comment>
<sequence>MQTLITLSAFDFYILFAIAIALITLEIFLYSFVVIWFGLGFIIVGILSFFYPFESAIWQIALVSILSLIFLFLFRKKLLARFSKSQREVKDNFFDESGFGEFKQGKIFFKGTFWELEPNFDDKTLKDGEKIKVLKVKNNFAFIEKIS</sequence>
<proteinExistence type="predicted"/>
<feature type="transmembrane region" description="Helical" evidence="1">
    <location>
        <begin position="32"/>
        <end position="51"/>
    </location>
</feature>
<dbReference type="RefSeq" id="WP_113892727.1">
    <property type="nucleotide sequence ID" value="NZ_JANJGA010000003.1"/>
</dbReference>
<evidence type="ECO:0000256" key="1">
    <source>
        <dbReference type="SAM" id="Phobius"/>
    </source>
</evidence>
<name>A0A366MUR3_9BACT</name>
<evidence type="ECO:0000313" key="2">
    <source>
        <dbReference type="EMBL" id="RBQ30008.1"/>
    </source>
</evidence>
<dbReference type="Proteomes" id="UP000252669">
    <property type="component" value="Unassembled WGS sequence"/>
</dbReference>
<dbReference type="AlphaFoldDB" id="A0A366MUR3"/>
<dbReference type="EMBL" id="PDKB01000002">
    <property type="protein sequence ID" value="RBQ30008.1"/>
    <property type="molecule type" value="Genomic_DNA"/>
</dbReference>
<dbReference type="PANTHER" id="PTHR33507:SF3">
    <property type="entry name" value="INNER MEMBRANE PROTEIN YBBJ"/>
    <property type="match status" value="1"/>
</dbReference>
<protein>
    <submittedName>
        <fullName evidence="2">Nodulation efficiency protein D</fullName>
    </submittedName>
</protein>
<dbReference type="InterPro" id="IPR052165">
    <property type="entry name" value="Membrane_assoc_protease"/>
</dbReference>
<organism evidence="2 3">
    <name type="scientific">Aliarcobacter vitoriensis</name>
    <dbReference type="NCBI Taxonomy" id="2011099"/>
    <lineage>
        <taxon>Bacteria</taxon>
        <taxon>Pseudomonadati</taxon>
        <taxon>Campylobacterota</taxon>
        <taxon>Epsilonproteobacteria</taxon>
        <taxon>Campylobacterales</taxon>
        <taxon>Arcobacteraceae</taxon>
        <taxon>Aliarcobacter</taxon>
    </lineage>
</organism>
<accession>A0A366MUR3</accession>
<dbReference type="GO" id="GO:0005886">
    <property type="term" value="C:plasma membrane"/>
    <property type="evidence" value="ECO:0007669"/>
    <property type="project" value="TreeGrafter"/>
</dbReference>
<keyword evidence="3" id="KW-1185">Reference proteome</keyword>
<keyword evidence="1" id="KW-0472">Membrane</keyword>
<feature type="transmembrane region" description="Helical" evidence="1">
    <location>
        <begin position="6"/>
        <end position="25"/>
    </location>
</feature>
<dbReference type="OrthoDB" id="5329160at2"/>
<reference evidence="2 3" key="1">
    <citation type="submission" date="2017-10" db="EMBL/GenBank/DDBJ databases">
        <title>Genomics of the genus Arcobacter.</title>
        <authorList>
            <person name="Perez-Cataluna A."/>
            <person name="Figueras M.J."/>
        </authorList>
    </citation>
    <scope>NUCLEOTIDE SEQUENCE [LARGE SCALE GENOMIC DNA]</scope>
    <source>
        <strain evidence="2 3">CECT 9230</strain>
    </source>
</reference>
<gene>
    <name evidence="2" type="ORF">CRU91_01650</name>
</gene>
<dbReference type="PANTHER" id="PTHR33507">
    <property type="entry name" value="INNER MEMBRANE PROTEIN YBBJ"/>
    <property type="match status" value="1"/>
</dbReference>
<keyword evidence="1" id="KW-1133">Transmembrane helix</keyword>
<evidence type="ECO:0000313" key="3">
    <source>
        <dbReference type="Proteomes" id="UP000252669"/>
    </source>
</evidence>